<evidence type="ECO:0000313" key="1">
    <source>
        <dbReference type="EMBL" id="SPC14236.1"/>
    </source>
</evidence>
<accession>A0A976BCX7</accession>
<sequence>MPYSRVMRGRHTLSKMVKQPRGQIWVDVSSMLEKRGLKILALNKFLYKILPPIRLKII</sequence>
<reference evidence="1 2" key="1">
    <citation type="submission" date="2018-01" db="EMBL/GenBank/DDBJ databases">
        <authorList>
            <person name="Clerissi C."/>
        </authorList>
    </citation>
    <scope>NUCLEOTIDE SEQUENCE [LARGE SCALE GENOMIC DNA]</scope>
    <source>
        <strain evidence="1">Cupriavidus oxalaticus LMG 2235</strain>
    </source>
</reference>
<comment type="caution">
    <text evidence="1">The sequence shown here is derived from an EMBL/GenBank/DDBJ whole genome shotgun (WGS) entry which is preliminary data.</text>
</comment>
<protein>
    <submittedName>
        <fullName evidence="1">Uncharacterized protein</fullName>
    </submittedName>
</protein>
<dbReference type="EMBL" id="OGUS01000121">
    <property type="protein sequence ID" value="SPC14236.1"/>
    <property type="molecule type" value="Genomic_DNA"/>
</dbReference>
<gene>
    <name evidence="1" type="ORF">CO2235_200092</name>
</gene>
<proteinExistence type="predicted"/>
<organism evidence="1 2">
    <name type="scientific">Cupriavidus oxalaticus</name>
    <dbReference type="NCBI Taxonomy" id="96344"/>
    <lineage>
        <taxon>Bacteria</taxon>
        <taxon>Pseudomonadati</taxon>
        <taxon>Pseudomonadota</taxon>
        <taxon>Betaproteobacteria</taxon>
        <taxon>Burkholderiales</taxon>
        <taxon>Burkholderiaceae</taxon>
        <taxon>Cupriavidus</taxon>
    </lineage>
</organism>
<dbReference type="Proteomes" id="UP000256862">
    <property type="component" value="Chromosome CO2235"/>
</dbReference>
<name>A0A976BCX7_9BURK</name>
<dbReference type="AlphaFoldDB" id="A0A976BCX7"/>
<evidence type="ECO:0000313" key="2">
    <source>
        <dbReference type="Proteomes" id="UP000256862"/>
    </source>
</evidence>